<dbReference type="InterPro" id="IPR011009">
    <property type="entry name" value="Kinase-like_dom_sf"/>
</dbReference>
<evidence type="ECO:0000256" key="5">
    <source>
        <dbReference type="ARBA" id="ARBA00023136"/>
    </source>
</evidence>
<dbReference type="AlphaFoldDB" id="A0A1Y1KGZ8"/>
<gene>
    <name evidence="12" type="ORF">PPYR_05505</name>
</gene>
<dbReference type="SUPFAM" id="SSF56112">
    <property type="entry name" value="Protein kinase-like (PK-like)"/>
    <property type="match status" value="1"/>
</dbReference>
<dbReference type="InterPro" id="IPR000719">
    <property type="entry name" value="Prot_kinase_dom"/>
</dbReference>
<sequence>MSLLILFVILGAASGLTNNTFIGCYITHISTSLDFLKNFSTIDCISNCERQFYRYAIIQNEKNCMCNNFLGSIYSTAHCKETCENCSSKDVLGDVYNTEVIVPGPPQDLEVSNVTDTTAFISWKPPKSFVDIDYYEIKANVLHTFAGYDVTSPVYRFSNNTFETERNFQPGTKYNLTLRAASKFGKSAVAFRILETAIGFPDNIPSTPNVLKRHGKIMIIQLSPVVNNNGPVSAYRIVVVNENMNPILQVDNFKSYKDAMAEEANYYIAAEIEPQDILKNFTVGDGKTYGSYYNAPLQPNTIYRVLLGVVSRYLNVTRVVYSNTTDPSNTFVTVSIMPAPESDDESPALIIGLSVAIGLLSFLLILGIVGFFLLTRRISNRRRRLTDVQELSIQGPIIEVENSGYIPEDEIIPINHYHDLKQQVWSIPQTLIKFEPTNLLGSGKFGRVNSGTVRKDSNLIQVAIYTIPDRKLGHENKRAMLKDLDLLIRSRQHCNILNLIGTCETPDTLFVVLEYASTNLKDLLLGSRDALPGRFSNMQESQAFDISIGIAKGMHHLQSLRIVHRQLCARNVLITNDFLPKVSGYGLAQYCNPNMVPDYTRWTAAEIFRGHQHVSKSDVWSFACLVWEICVLGGTPYSSVPNNEIPERIVRGLRLVQMRYFSDELYQLMLNCWQLDLDERPTFQDLIETLTVIKGDSNSHLNFNVYPEFQYEQFYPNMEMAARTFH</sequence>
<evidence type="ECO:0000313" key="11">
    <source>
        <dbReference type="EMBL" id="JAV58686.1"/>
    </source>
</evidence>
<evidence type="ECO:0000256" key="3">
    <source>
        <dbReference type="ARBA" id="ARBA00022729"/>
    </source>
</evidence>
<evidence type="ECO:0000259" key="10">
    <source>
        <dbReference type="PROSITE" id="PS50853"/>
    </source>
</evidence>
<dbReference type="Gene3D" id="3.30.200.20">
    <property type="entry name" value="Phosphorylase Kinase, domain 1"/>
    <property type="match status" value="1"/>
</dbReference>
<reference evidence="12 13" key="2">
    <citation type="journal article" date="2018" name="Elife">
        <title>Firefly genomes illuminate parallel origins of bioluminescence in beetles.</title>
        <authorList>
            <person name="Fallon T.R."/>
            <person name="Lower S.E."/>
            <person name="Chang C.H."/>
            <person name="Bessho-Uehara M."/>
            <person name="Martin G.J."/>
            <person name="Bewick A.J."/>
            <person name="Behringer M."/>
            <person name="Debat H.J."/>
            <person name="Wong I."/>
            <person name="Day J.C."/>
            <person name="Suvorov A."/>
            <person name="Silva C.J."/>
            <person name="Stanger-Hall K.F."/>
            <person name="Hall D.W."/>
            <person name="Schmitz R.J."/>
            <person name="Nelson D.R."/>
            <person name="Lewis S.M."/>
            <person name="Shigenobu S."/>
            <person name="Bybee S.M."/>
            <person name="Larracuente A.M."/>
            <person name="Oba Y."/>
            <person name="Weng J.K."/>
        </authorList>
    </citation>
    <scope>NUCLEOTIDE SEQUENCE [LARGE SCALE GENOMIC DNA]</scope>
    <source>
        <strain evidence="12">1611_PpyrPB1</strain>
        <tissue evidence="12">Whole body</tissue>
    </source>
</reference>
<dbReference type="PRINTS" id="PR00109">
    <property type="entry name" value="TYRKINASE"/>
</dbReference>
<dbReference type="GO" id="GO:0004714">
    <property type="term" value="F:transmembrane receptor protein tyrosine kinase activity"/>
    <property type="evidence" value="ECO:0007669"/>
    <property type="project" value="TreeGrafter"/>
</dbReference>
<dbReference type="Gene3D" id="2.60.40.10">
    <property type="entry name" value="Immunoglobulins"/>
    <property type="match status" value="1"/>
</dbReference>
<keyword evidence="6" id="KW-0325">Glycoprotein</keyword>
<evidence type="ECO:0000256" key="6">
    <source>
        <dbReference type="ARBA" id="ARBA00023180"/>
    </source>
</evidence>
<comment type="subcellular location">
    <subcellularLocation>
        <location evidence="1">Membrane</location>
        <topology evidence="1">Single-pass type I membrane protein</topology>
    </subcellularLocation>
</comment>
<proteinExistence type="predicted"/>
<dbReference type="InParanoid" id="A0A1Y1KGZ8"/>
<dbReference type="SMART" id="SM00060">
    <property type="entry name" value="FN3"/>
    <property type="match status" value="1"/>
</dbReference>
<feature type="domain" description="Protein kinase" evidence="9">
    <location>
        <begin position="434"/>
        <end position="703"/>
    </location>
</feature>
<accession>A0A1Y1KGZ8</accession>
<evidence type="ECO:0000256" key="4">
    <source>
        <dbReference type="ARBA" id="ARBA00022989"/>
    </source>
</evidence>
<dbReference type="GO" id="GO:0005524">
    <property type="term" value="F:ATP binding"/>
    <property type="evidence" value="ECO:0007669"/>
    <property type="project" value="InterPro"/>
</dbReference>
<dbReference type="OrthoDB" id="9943809at2759"/>
<keyword evidence="13" id="KW-1185">Reference proteome</keyword>
<name>A0A1Y1KGZ8_PHOPY</name>
<dbReference type="SUPFAM" id="SSF49265">
    <property type="entry name" value="Fibronectin type III"/>
    <property type="match status" value="1"/>
</dbReference>
<dbReference type="InterPro" id="IPR057598">
    <property type="entry name" value="Fn3_PTPRU"/>
</dbReference>
<feature type="signal peptide" evidence="8">
    <location>
        <begin position="1"/>
        <end position="15"/>
    </location>
</feature>
<dbReference type="CDD" id="cd00063">
    <property type="entry name" value="FN3"/>
    <property type="match status" value="1"/>
</dbReference>
<keyword evidence="3 8" id="KW-0732">Signal</keyword>
<dbReference type="EMBL" id="GEZM01087441">
    <property type="protein sequence ID" value="JAV58687.1"/>
    <property type="molecule type" value="Transcribed_RNA"/>
</dbReference>
<dbReference type="PROSITE" id="PS50853">
    <property type="entry name" value="FN3"/>
    <property type="match status" value="1"/>
</dbReference>
<keyword evidence="2 7" id="KW-0812">Transmembrane</keyword>
<dbReference type="GO" id="GO:0005886">
    <property type="term" value="C:plasma membrane"/>
    <property type="evidence" value="ECO:0007669"/>
    <property type="project" value="TreeGrafter"/>
</dbReference>
<feature type="domain" description="Fibronectin type-III" evidence="10">
    <location>
        <begin position="105"/>
        <end position="203"/>
    </location>
</feature>
<dbReference type="InterPro" id="IPR001245">
    <property type="entry name" value="Ser-Thr/Tyr_kinase_cat_dom"/>
</dbReference>
<feature type="transmembrane region" description="Helical" evidence="7">
    <location>
        <begin position="348"/>
        <end position="374"/>
    </location>
</feature>
<dbReference type="Proteomes" id="UP000327044">
    <property type="component" value="Unassembled WGS sequence"/>
</dbReference>
<dbReference type="EMBL" id="GEZM01087442">
    <property type="protein sequence ID" value="JAV58686.1"/>
    <property type="molecule type" value="Transcribed_RNA"/>
</dbReference>
<dbReference type="GO" id="GO:0007169">
    <property type="term" value="P:cell surface receptor protein tyrosine kinase signaling pathway"/>
    <property type="evidence" value="ECO:0007669"/>
    <property type="project" value="TreeGrafter"/>
</dbReference>
<dbReference type="InterPro" id="IPR013783">
    <property type="entry name" value="Ig-like_fold"/>
</dbReference>
<dbReference type="PANTHER" id="PTHR24416">
    <property type="entry name" value="TYROSINE-PROTEIN KINASE RECEPTOR"/>
    <property type="match status" value="1"/>
</dbReference>
<organism evidence="11">
    <name type="scientific">Photinus pyralis</name>
    <name type="common">Common eastern firefly</name>
    <name type="synonym">Lampyris pyralis</name>
    <dbReference type="NCBI Taxonomy" id="7054"/>
    <lineage>
        <taxon>Eukaryota</taxon>
        <taxon>Metazoa</taxon>
        <taxon>Ecdysozoa</taxon>
        <taxon>Arthropoda</taxon>
        <taxon>Hexapoda</taxon>
        <taxon>Insecta</taxon>
        <taxon>Pterygota</taxon>
        <taxon>Neoptera</taxon>
        <taxon>Endopterygota</taxon>
        <taxon>Coleoptera</taxon>
        <taxon>Polyphaga</taxon>
        <taxon>Elateriformia</taxon>
        <taxon>Elateroidea</taxon>
        <taxon>Lampyridae</taxon>
        <taxon>Lampyrinae</taxon>
        <taxon>Photinus</taxon>
    </lineage>
</organism>
<dbReference type="PROSITE" id="PS50011">
    <property type="entry name" value="PROTEIN_KINASE_DOM"/>
    <property type="match status" value="1"/>
</dbReference>
<evidence type="ECO:0000256" key="7">
    <source>
        <dbReference type="SAM" id="Phobius"/>
    </source>
</evidence>
<evidence type="ECO:0000313" key="13">
    <source>
        <dbReference type="Proteomes" id="UP000327044"/>
    </source>
</evidence>
<dbReference type="InterPro" id="IPR003961">
    <property type="entry name" value="FN3_dom"/>
</dbReference>
<dbReference type="GO" id="GO:0043235">
    <property type="term" value="C:receptor complex"/>
    <property type="evidence" value="ECO:0007669"/>
    <property type="project" value="TreeGrafter"/>
</dbReference>
<dbReference type="Pfam" id="PF23144">
    <property type="entry name" value="Fn3_PTPRU"/>
    <property type="match status" value="1"/>
</dbReference>
<dbReference type="Gene3D" id="1.10.510.10">
    <property type="entry name" value="Transferase(Phosphotransferase) domain 1"/>
    <property type="match status" value="1"/>
</dbReference>
<reference evidence="11" key="1">
    <citation type="journal article" date="2016" name="Sci. Rep.">
        <title>Molecular characterization of firefly nuptial gifts: a multi-omics approach sheds light on postcopulatory sexual selection.</title>
        <authorList>
            <person name="Al-Wathiqui N."/>
            <person name="Fallon T.R."/>
            <person name="South A."/>
            <person name="Weng J.K."/>
            <person name="Lewis S.M."/>
        </authorList>
    </citation>
    <scope>NUCLEOTIDE SEQUENCE</scope>
</reference>
<dbReference type="InterPro" id="IPR050122">
    <property type="entry name" value="RTK"/>
</dbReference>
<dbReference type="GO" id="GO:0045664">
    <property type="term" value="P:regulation of neuron differentiation"/>
    <property type="evidence" value="ECO:0007669"/>
    <property type="project" value="TreeGrafter"/>
</dbReference>
<dbReference type="Pfam" id="PF07714">
    <property type="entry name" value="PK_Tyr_Ser-Thr"/>
    <property type="match status" value="1"/>
</dbReference>
<keyword evidence="5 7" id="KW-0472">Membrane</keyword>
<dbReference type="InterPro" id="IPR036116">
    <property type="entry name" value="FN3_sf"/>
</dbReference>
<evidence type="ECO:0000256" key="8">
    <source>
        <dbReference type="SAM" id="SignalP"/>
    </source>
</evidence>
<dbReference type="CDD" id="cd00192">
    <property type="entry name" value="PTKc"/>
    <property type="match status" value="1"/>
</dbReference>
<evidence type="ECO:0008006" key="14">
    <source>
        <dbReference type="Google" id="ProtNLM"/>
    </source>
</evidence>
<dbReference type="PANTHER" id="PTHR24416:SF604">
    <property type="entry name" value="RECEPTOR PROTEIN-TYROSINE KINASE"/>
    <property type="match status" value="1"/>
</dbReference>
<reference evidence="12" key="3">
    <citation type="submission" date="2019-08" db="EMBL/GenBank/DDBJ databases">
        <authorList>
            <consortium name="Photinus pyralis genome working group"/>
            <person name="Fallon T.R."/>
            <person name="Sander Lower S.E."/>
            <person name="Weng J.-K."/>
        </authorList>
    </citation>
    <scope>NUCLEOTIDE SEQUENCE</scope>
    <source>
        <strain evidence="12">1611_PpyrPB1</strain>
        <tissue evidence="12">Whole body</tissue>
    </source>
</reference>
<evidence type="ECO:0000256" key="2">
    <source>
        <dbReference type="ARBA" id="ARBA00022692"/>
    </source>
</evidence>
<dbReference type="EMBL" id="VVIM01000003">
    <property type="protein sequence ID" value="KAB0801151.1"/>
    <property type="molecule type" value="Genomic_DNA"/>
</dbReference>
<protein>
    <recommendedName>
        <fullName evidence="14">Receptor protein-tyrosine kinase</fullName>
    </recommendedName>
</protein>
<evidence type="ECO:0000313" key="12">
    <source>
        <dbReference type="EMBL" id="KAB0801151.1"/>
    </source>
</evidence>
<keyword evidence="4 7" id="KW-1133">Transmembrane helix</keyword>
<dbReference type="Pfam" id="PF00041">
    <property type="entry name" value="fn3"/>
    <property type="match status" value="1"/>
</dbReference>
<evidence type="ECO:0000256" key="1">
    <source>
        <dbReference type="ARBA" id="ARBA00004479"/>
    </source>
</evidence>
<evidence type="ECO:0000259" key="9">
    <source>
        <dbReference type="PROSITE" id="PS50011"/>
    </source>
</evidence>
<feature type="chain" id="PRO_5011907263" description="Receptor protein-tyrosine kinase" evidence="8">
    <location>
        <begin position="16"/>
        <end position="726"/>
    </location>
</feature>